<evidence type="ECO:0000256" key="2">
    <source>
        <dbReference type="ARBA" id="ARBA00023125"/>
    </source>
</evidence>
<dbReference type="PRINTS" id="PR00035">
    <property type="entry name" value="HTHGNTR"/>
</dbReference>
<dbReference type="GO" id="GO:0003677">
    <property type="term" value="F:DNA binding"/>
    <property type="evidence" value="ECO:0007669"/>
    <property type="project" value="UniProtKB-KW"/>
</dbReference>
<dbReference type="EMBL" id="BNJK01000001">
    <property type="protein sequence ID" value="GHO93535.1"/>
    <property type="molecule type" value="Genomic_DNA"/>
</dbReference>
<dbReference type="SMART" id="SM00345">
    <property type="entry name" value="HTH_GNTR"/>
    <property type="match status" value="1"/>
</dbReference>
<dbReference type="CDD" id="cd07377">
    <property type="entry name" value="WHTH_GntR"/>
    <property type="match status" value="1"/>
</dbReference>
<dbReference type="AlphaFoldDB" id="A0A8J3N2U2"/>
<dbReference type="InterPro" id="IPR008920">
    <property type="entry name" value="TF_FadR/GntR_C"/>
</dbReference>
<dbReference type="Pfam" id="PF00392">
    <property type="entry name" value="GntR"/>
    <property type="match status" value="1"/>
</dbReference>
<evidence type="ECO:0000256" key="3">
    <source>
        <dbReference type="ARBA" id="ARBA00023163"/>
    </source>
</evidence>
<dbReference type="InterPro" id="IPR036388">
    <property type="entry name" value="WH-like_DNA-bd_sf"/>
</dbReference>
<dbReference type="SUPFAM" id="SSF46785">
    <property type="entry name" value="Winged helix' DNA-binding domain"/>
    <property type="match status" value="1"/>
</dbReference>
<organism evidence="5 6">
    <name type="scientific">Reticulibacter mediterranei</name>
    <dbReference type="NCBI Taxonomy" id="2778369"/>
    <lineage>
        <taxon>Bacteria</taxon>
        <taxon>Bacillati</taxon>
        <taxon>Chloroflexota</taxon>
        <taxon>Ktedonobacteria</taxon>
        <taxon>Ktedonobacterales</taxon>
        <taxon>Reticulibacteraceae</taxon>
        <taxon>Reticulibacter</taxon>
    </lineage>
</organism>
<accession>A0A8J3N2U2</accession>
<dbReference type="Gene3D" id="1.10.10.10">
    <property type="entry name" value="Winged helix-like DNA-binding domain superfamily/Winged helix DNA-binding domain"/>
    <property type="match status" value="1"/>
</dbReference>
<dbReference type="PANTHER" id="PTHR43537:SF5">
    <property type="entry name" value="UXU OPERON TRANSCRIPTIONAL REGULATOR"/>
    <property type="match status" value="1"/>
</dbReference>
<keyword evidence="3" id="KW-0804">Transcription</keyword>
<sequence>MDKMEHYTLHQRIYYKLRELIESGKLPGGMQLDERTLAQELSVSRTPLREAIASLVEEGLVERRPYRGNFVRTFTAKQVNDLYRVRQTLEGLAIRLAVSNITEDDLERIRAILAEAQEALEHDDMAAYSLADQRFHETIALLSGNEILIESLNRLKRQIQIVRIGANRDPQVVRRTALERPRILSALEARDADLATRLLEEHIDGVRRSVVALIENTTIATE</sequence>
<comment type="caution">
    <text evidence="5">The sequence shown here is derived from an EMBL/GenBank/DDBJ whole genome shotgun (WGS) entry which is preliminary data.</text>
</comment>
<protein>
    <submittedName>
        <fullName evidence="5">GntR family transcriptional regulator</fullName>
    </submittedName>
</protein>
<dbReference type="GO" id="GO:0003700">
    <property type="term" value="F:DNA-binding transcription factor activity"/>
    <property type="evidence" value="ECO:0007669"/>
    <property type="project" value="InterPro"/>
</dbReference>
<dbReference type="InterPro" id="IPR036390">
    <property type="entry name" value="WH_DNA-bd_sf"/>
</dbReference>
<feature type="domain" description="HTH gntR-type" evidence="4">
    <location>
        <begin position="7"/>
        <end position="74"/>
    </location>
</feature>
<proteinExistence type="predicted"/>
<dbReference type="RefSeq" id="WP_220204315.1">
    <property type="nucleotide sequence ID" value="NZ_BNJK01000001.1"/>
</dbReference>
<gene>
    <name evidence="5" type="ORF">KSF_035830</name>
</gene>
<dbReference type="PANTHER" id="PTHR43537">
    <property type="entry name" value="TRANSCRIPTIONAL REGULATOR, GNTR FAMILY"/>
    <property type="match status" value="1"/>
</dbReference>
<keyword evidence="6" id="KW-1185">Reference proteome</keyword>
<dbReference type="SUPFAM" id="SSF48008">
    <property type="entry name" value="GntR ligand-binding domain-like"/>
    <property type="match status" value="1"/>
</dbReference>
<evidence type="ECO:0000256" key="1">
    <source>
        <dbReference type="ARBA" id="ARBA00023015"/>
    </source>
</evidence>
<dbReference type="PROSITE" id="PS50949">
    <property type="entry name" value="HTH_GNTR"/>
    <property type="match status" value="1"/>
</dbReference>
<dbReference type="SMART" id="SM00895">
    <property type="entry name" value="FCD"/>
    <property type="match status" value="1"/>
</dbReference>
<dbReference type="Gene3D" id="1.20.120.530">
    <property type="entry name" value="GntR ligand-binding domain-like"/>
    <property type="match status" value="1"/>
</dbReference>
<name>A0A8J3N2U2_9CHLR</name>
<dbReference type="InterPro" id="IPR011711">
    <property type="entry name" value="GntR_C"/>
</dbReference>
<dbReference type="Pfam" id="PF07729">
    <property type="entry name" value="FCD"/>
    <property type="match status" value="1"/>
</dbReference>
<dbReference type="InterPro" id="IPR000524">
    <property type="entry name" value="Tscrpt_reg_HTH_GntR"/>
</dbReference>
<evidence type="ECO:0000259" key="4">
    <source>
        <dbReference type="PROSITE" id="PS50949"/>
    </source>
</evidence>
<dbReference type="Proteomes" id="UP000597444">
    <property type="component" value="Unassembled WGS sequence"/>
</dbReference>
<evidence type="ECO:0000313" key="6">
    <source>
        <dbReference type="Proteomes" id="UP000597444"/>
    </source>
</evidence>
<evidence type="ECO:0000313" key="5">
    <source>
        <dbReference type="EMBL" id="GHO93535.1"/>
    </source>
</evidence>
<reference evidence="5" key="1">
    <citation type="submission" date="2020-10" db="EMBL/GenBank/DDBJ databases">
        <title>Taxonomic study of unclassified bacteria belonging to the class Ktedonobacteria.</title>
        <authorList>
            <person name="Yabe S."/>
            <person name="Wang C.M."/>
            <person name="Zheng Y."/>
            <person name="Sakai Y."/>
            <person name="Cavaletti L."/>
            <person name="Monciardini P."/>
            <person name="Donadio S."/>
        </authorList>
    </citation>
    <scope>NUCLEOTIDE SEQUENCE</scope>
    <source>
        <strain evidence="5">ID150040</strain>
    </source>
</reference>
<keyword evidence="1" id="KW-0805">Transcription regulation</keyword>
<keyword evidence="2" id="KW-0238">DNA-binding</keyword>